<protein>
    <submittedName>
        <fullName evidence="3">DUF3298 and DUF4163 domain-containing protein</fullName>
    </submittedName>
</protein>
<evidence type="ECO:0000313" key="3">
    <source>
        <dbReference type="EMBL" id="MCB4798030.1"/>
    </source>
</evidence>
<keyword evidence="4" id="KW-1185">Reference proteome</keyword>
<accession>A0A9X1L0W4</accession>
<sequence>MKKLLLLSICFFFICLTSCEKEQKSISFKEKTITTNSNKLVEVNTIEADGDSEVATKLNNTLKKSIISALHFGNLVDDITASSIEESIDEFNAAYIEFSKEFEVATPPWEAQIDTEVLYQSSEIISIAITTYTFAGGAHGNTYIAFKNFNPETGNTLQNQELFSDFNGFKTLAKNYFNKSIEDKSILFDPEKFDLPKNIAFTDEGLVLLYNIYEIGPYVAGITEFLIPYDIVAPYLAFNNF</sequence>
<dbReference type="Gene3D" id="3.90.640.20">
    <property type="entry name" value="Heat-shock cognate protein, ATPase"/>
    <property type="match status" value="1"/>
</dbReference>
<gene>
    <name evidence="3" type="ORF">LG649_04190</name>
</gene>
<dbReference type="Pfam" id="PF13739">
    <property type="entry name" value="PdaC"/>
    <property type="match status" value="1"/>
</dbReference>
<evidence type="ECO:0000259" key="2">
    <source>
        <dbReference type="Pfam" id="PF13739"/>
    </source>
</evidence>
<dbReference type="InterPro" id="IPR021729">
    <property type="entry name" value="DUF3298"/>
</dbReference>
<dbReference type="RefSeq" id="WP_226541285.1">
    <property type="nucleotide sequence ID" value="NZ_JAJAPW010000002.1"/>
</dbReference>
<organism evidence="3 4">
    <name type="scientific">Neotamlana laminarinivorans</name>
    <dbReference type="NCBI Taxonomy" id="2883124"/>
    <lineage>
        <taxon>Bacteria</taxon>
        <taxon>Pseudomonadati</taxon>
        <taxon>Bacteroidota</taxon>
        <taxon>Flavobacteriia</taxon>
        <taxon>Flavobacteriales</taxon>
        <taxon>Flavobacteriaceae</taxon>
        <taxon>Neotamlana</taxon>
    </lineage>
</organism>
<evidence type="ECO:0000259" key="1">
    <source>
        <dbReference type="Pfam" id="PF11738"/>
    </source>
</evidence>
<evidence type="ECO:0000313" key="4">
    <source>
        <dbReference type="Proteomes" id="UP001139199"/>
    </source>
</evidence>
<dbReference type="InterPro" id="IPR037126">
    <property type="entry name" value="PdaC/RsiV-like_sf"/>
</dbReference>
<reference evidence="3" key="1">
    <citation type="submission" date="2021-10" db="EMBL/GenBank/DDBJ databases">
        <title>Tamlana sargassums sp. nov., and Tamlana laminarinivorans sp. nov., two new bacteria isolated from the brown alga.</title>
        <authorList>
            <person name="Li J."/>
        </authorList>
    </citation>
    <scope>NUCLEOTIDE SEQUENCE</scope>
    <source>
        <strain evidence="3">PT2-4</strain>
    </source>
</reference>
<feature type="domain" description="Deacetylase PdaC" evidence="2">
    <location>
        <begin position="48"/>
        <end position="142"/>
    </location>
</feature>
<dbReference type="Pfam" id="PF11738">
    <property type="entry name" value="DUF3298"/>
    <property type="match status" value="1"/>
</dbReference>
<proteinExistence type="predicted"/>
<dbReference type="Proteomes" id="UP001139199">
    <property type="component" value="Unassembled WGS sequence"/>
</dbReference>
<dbReference type="AlphaFoldDB" id="A0A9X1L0W4"/>
<comment type="caution">
    <text evidence="3">The sequence shown here is derived from an EMBL/GenBank/DDBJ whole genome shotgun (WGS) entry which is preliminary data.</text>
</comment>
<dbReference type="InterPro" id="IPR025303">
    <property type="entry name" value="PdaC"/>
</dbReference>
<feature type="domain" description="DUF3298" evidence="1">
    <location>
        <begin position="175"/>
        <end position="230"/>
    </location>
</feature>
<dbReference type="EMBL" id="JAJAPW010000002">
    <property type="protein sequence ID" value="MCB4798030.1"/>
    <property type="molecule type" value="Genomic_DNA"/>
</dbReference>
<name>A0A9X1L0W4_9FLAO</name>
<dbReference type="Gene3D" id="3.30.565.40">
    <property type="entry name" value="Fervidobacterium nodosum Rt17-B1 like"/>
    <property type="match status" value="1"/>
</dbReference>